<dbReference type="CDD" id="cd17719">
    <property type="entry name" value="BRCT_Rev1"/>
    <property type="match status" value="1"/>
</dbReference>
<dbReference type="Gene3D" id="1.20.58.1280">
    <property type="entry name" value="DNA repair protein Rev1, C-terminal domain"/>
    <property type="match status" value="1"/>
</dbReference>
<dbReference type="Gene3D" id="3.40.50.10190">
    <property type="entry name" value="BRCT domain"/>
    <property type="match status" value="1"/>
</dbReference>
<dbReference type="AlphaFoldDB" id="A0A3S3QCU9"/>
<dbReference type="GO" id="GO:0003887">
    <property type="term" value="F:DNA-directed DNA polymerase activity"/>
    <property type="evidence" value="ECO:0007669"/>
    <property type="project" value="TreeGrafter"/>
</dbReference>
<dbReference type="EMBL" id="NCKU01003602">
    <property type="protein sequence ID" value="RWS07205.1"/>
    <property type="molecule type" value="Genomic_DNA"/>
</dbReference>
<dbReference type="STRING" id="1965070.A0A3S3QCU9"/>
<evidence type="ECO:0000313" key="4">
    <source>
        <dbReference type="EMBL" id="RWS07213.1"/>
    </source>
</evidence>
<reference evidence="4 5" key="1">
    <citation type="journal article" date="2018" name="Gigascience">
        <title>Genomes of trombidid mites reveal novel predicted allergens and laterally-transferred genes associated with secondary metabolism.</title>
        <authorList>
            <person name="Dong X."/>
            <person name="Chaisiri K."/>
            <person name="Xia D."/>
            <person name="Armstrong S.D."/>
            <person name="Fang Y."/>
            <person name="Donnelly M.J."/>
            <person name="Kadowaki T."/>
            <person name="McGarry J.W."/>
            <person name="Darby A.C."/>
            <person name="Makepeace B.L."/>
        </authorList>
    </citation>
    <scope>NUCLEOTIDE SEQUENCE [LARGE SCALE GENOMIC DNA]</scope>
    <source>
        <strain evidence="4">UoL-WK</strain>
    </source>
</reference>
<reference evidence="4" key="2">
    <citation type="submission" date="2018-11" db="EMBL/GenBank/DDBJ databases">
        <title>Trombidioid mite genomics.</title>
        <authorList>
            <person name="Dong X."/>
        </authorList>
    </citation>
    <scope>NUCLEOTIDE SEQUENCE</scope>
    <source>
        <strain evidence="4">UoL-WK</strain>
    </source>
</reference>
<sequence>MSSKNENDSESLDRNGFQGGYLCAKRQKLSEQFAIEKQTLLKDVHDADDNCLHLFDGLSIHVIGHTEPSLDDLRKLILSHGGSFDQMYSPSKTTHIIAENLAFAKMNRLKTKNVVKPKWITDSIREKQLLPLENYILQPSSLNGQQQLQFTCQKFDSRSEDVQVVDTLSEVSDEKTTNQNIIDKNAVKNENLNAQNSLSEPSTSFASLPESFSMIDKDILLALPEDIKKEVLGNYNRPLSVIEPKKSPLSKFDSKRSAGKKKLAAKKSSPAKKFGPLDAMFKKIVNENEASSSNSSSQEKPNLCGETNLESILSIIREWVETENELLDEDYAYIMNYIMNLVEVADVYSLNQVLDTLYL</sequence>
<gene>
    <name evidence="4" type="ORF">B4U79_16148</name>
    <name evidence="3" type="ORF">B4U79_16149</name>
</gene>
<keyword evidence="5" id="KW-1185">Reference proteome</keyword>
<evidence type="ECO:0000259" key="2">
    <source>
        <dbReference type="PROSITE" id="PS50172"/>
    </source>
</evidence>
<dbReference type="InterPro" id="IPR038401">
    <property type="entry name" value="Rev1_C_sf"/>
</dbReference>
<dbReference type="EMBL" id="NCKU01003600">
    <property type="protein sequence ID" value="RWS07213.1"/>
    <property type="molecule type" value="Genomic_DNA"/>
</dbReference>
<dbReference type="GO" id="GO:0017125">
    <property type="term" value="F:deoxycytidyl transferase activity"/>
    <property type="evidence" value="ECO:0007669"/>
    <property type="project" value="TreeGrafter"/>
</dbReference>
<dbReference type="PANTHER" id="PTHR45990">
    <property type="entry name" value="DNA REPAIR PROTEIN REV1"/>
    <property type="match status" value="1"/>
</dbReference>
<dbReference type="InterPro" id="IPR001357">
    <property type="entry name" value="BRCT_dom"/>
</dbReference>
<dbReference type="GO" id="GO:0042276">
    <property type="term" value="P:error-prone translesion synthesis"/>
    <property type="evidence" value="ECO:0007669"/>
    <property type="project" value="TreeGrafter"/>
</dbReference>
<protein>
    <submittedName>
        <fullName evidence="4">DNA repair protein REV1-like protein</fullName>
    </submittedName>
</protein>
<accession>A0A3S3QCU9</accession>
<dbReference type="OrthoDB" id="427711at2759"/>
<dbReference type="GO" id="GO:0070987">
    <property type="term" value="P:error-free translesion synthesis"/>
    <property type="evidence" value="ECO:0007669"/>
    <property type="project" value="TreeGrafter"/>
</dbReference>
<evidence type="ECO:0000256" key="1">
    <source>
        <dbReference type="SAM" id="MobiDB-lite"/>
    </source>
</evidence>
<dbReference type="InterPro" id="IPR036420">
    <property type="entry name" value="BRCT_dom_sf"/>
</dbReference>
<dbReference type="SUPFAM" id="SSF52113">
    <property type="entry name" value="BRCT domain"/>
    <property type="match status" value="1"/>
</dbReference>
<feature type="domain" description="BRCT" evidence="2">
    <location>
        <begin position="50"/>
        <end position="137"/>
    </location>
</feature>
<organism evidence="4 5">
    <name type="scientific">Dinothrombium tinctorium</name>
    <dbReference type="NCBI Taxonomy" id="1965070"/>
    <lineage>
        <taxon>Eukaryota</taxon>
        <taxon>Metazoa</taxon>
        <taxon>Ecdysozoa</taxon>
        <taxon>Arthropoda</taxon>
        <taxon>Chelicerata</taxon>
        <taxon>Arachnida</taxon>
        <taxon>Acari</taxon>
        <taxon>Acariformes</taxon>
        <taxon>Trombidiformes</taxon>
        <taxon>Prostigmata</taxon>
        <taxon>Anystina</taxon>
        <taxon>Parasitengona</taxon>
        <taxon>Trombidioidea</taxon>
        <taxon>Trombidiidae</taxon>
        <taxon>Dinothrombium</taxon>
    </lineage>
</organism>
<feature type="region of interest" description="Disordered" evidence="1">
    <location>
        <begin position="247"/>
        <end position="271"/>
    </location>
</feature>
<dbReference type="Pfam" id="PF16589">
    <property type="entry name" value="BRCT_2"/>
    <property type="match status" value="1"/>
</dbReference>
<evidence type="ECO:0000313" key="5">
    <source>
        <dbReference type="Proteomes" id="UP000285301"/>
    </source>
</evidence>
<name>A0A3S3QCU9_9ACAR</name>
<proteinExistence type="predicted"/>
<dbReference type="Proteomes" id="UP000285301">
    <property type="component" value="Unassembled WGS sequence"/>
</dbReference>
<dbReference type="GO" id="GO:0005634">
    <property type="term" value="C:nucleus"/>
    <property type="evidence" value="ECO:0007669"/>
    <property type="project" value="TreeGrafter"/>
</dbReference>
<comment type="caution">
    <text evidence="4">The sequence shown here is derived from an EMBL/GenBank/DDBJ whole genome shotgun (WGS) entry which is preliminary data.</text>
</comment>
<dbReference type="PANTHER" id="PTHR45990:SF1">
    <property type="entry name" value="DNA REPAIR PROTEIN REV1"/>
    <property type="match status" value="1"/>
</dbReference>
<evidence type="ECO:0000313" key="3">
    <source>
        <dbReference type="EMBL" id="RWS07205.1"/>
    </source>
</evidence>
<dbReference type="PROSITE" id="PS50172">
    <property type="entry name" value="BRCT"/>
    <property type="match status" value="1"/>
</dbReference>
<dbReference type="SMART" id="SM00292">
    <property type="entry name" value="BRCT"/>
    <property type="match status" value="1"/>
</dbReference>